<dbReference type="KEGG" id="bkw:BkAM31D_00190"/>
<gene>
    <name evidence="1" type="ORF">BkAM31D_00190</name>
</gene>
<keyword evidence="2" id="KW-1185">Reference proteome</keyword>
<accession>A0A1X9M718</accession>
<protein>
    <submittedName>
        <fullName evidence="1">Inhibitor of sigma-G Gin</fullName>
    </submittedName>
</protein>
<reference evidence="1 2" key="1">
    <citation type="submission" date="2017-04" db="EMBL/GenBank/DDBJ databases">
        <title>Bacillus krulwichiae AM31D Genome sequencing and assembly.</title>
        <authorList>
            <person name="Krulwich T.A."/>
            <person name="Anastor L."/>
            <person name="Ehrlich R."/>
            <person name="Ehrlich G.D."/>
            <person name="Janto B."/>
        </authorList>
    </citation>
    <scope>NUCLEOTIDE SEQUENCE [LARGE SCALE GENOMIC DNA]</scope>
    <source>
        <strain evidence="1 2">AM31D</strain>
    </source>
</reference>
<proteinExistence type="predicted"/>
<sequence length="68" mass="7951">MEMPKTNIMKMRLEKRCVICEKRAQEGIMIASSLICSPCEKAIVQTEETDELYNRYVEKMKSLSSQYI</sequence>
<name>A0A1X9M718_9BACI</name>
<organism evidence="1 2">
    <name type="scientific">Halalkalibacter krulwichiae</name>
    <dbReference type="NCBI Taxonomy" id="199441"/>
    <lineage>
        <taxon>Bacteria</taxon>
        <taxon>Bacillati</taxon>
        <taxon>Bacillota</taxon>
        <taxon>Bacilli</taxon>
        <taxon>Bacillales</taxon>
        <taxon>Bacillaceae</taxon>
        <taxon>Halalkalibacter</taxon>
    </lineage>
</organism>
<dbReference type="Pfam" id="PF10764">
    <property type="entry name" value="Gin"/>
    <property type="match status" value="1"/>
</dbReference>
<dbReference type="AlphaFoldDB" id="A0A1X9M718"/>
<dbReference type="EMBL" id="CP020814">
    <property type="protein sequence ID" value="ARK28420.1"/>
    <property type="molecule type" value="Genomic_DNA"/>
</dbReference>
<evidence type="ECO:0000313" key="1">
    <source>
        <dbReference type="EMBL" id="ARK28420.1"/>
    </source>
</evidence>
<dbReference type="InterPro" id="IPR019700">
    <property type="entry name" value="Sigma-G_inhibitor_Gin"/>
</dbReference>
<dbReference type="Proteomes" id="UP000193006">
    <property type="component" value="Chromosome"/>
</dbReference>
<evidence type="ECO:0000313" key="2">
    <source>
        <dbReference type="Proteomes" id="UP000193006"/>
    </source>
</evidence>